<dbReference type="InterPro" id="IPR051412">
    <property type="entry name" value="Formin_Homology_Diaphanous_sf"/>
</dbReference>
<dbReference type="Gene3D" id="3.90.550.50">
    <property type="match status" value="1"/>
</dbReference>
<dbReference type="PANTHER" id="PTHR45691">
    <property type="entry name" value="PROTEIN DIAPHANOUS"/>
    <property type="match status" value="1"/>
</dbReference>
<dbReference type="PANTHER" id="PTHR45691:SF6">
    <property type="entry name" value="PROTEIN DIAPHANOUS"/>
    <property type="match status" value="1"/>
</dbReference>
<dbReference type="EMBL" id="JBGBPQ010000008">
    <property type="protein sequence ID" value="KAL1521209.1"/>
    <property type="molecule type" value="Genomic_DNA"/>
</dbReference>
<gene>
    <name evidence="2" type="ORF">AB1Y20_022760</name>
</gene>
<feature type="compositionally biased region" description="Pro residues" evidence="1">
    <location>
        <begin position="336"/>
        <end position="349"/>
    </location>
</feature>
<evidence type="ECO:0000313" key="2">
    <source>
        <dbReference type="EMBL" id="KAL1521209.1"/>
    </source>
</evidence>
<accession>A0AB34JI35</accession>
<feature type="region of interest" description="Disordered" evidence="1">
    <location>
        <begin position="336"/>
        <end position="357"/>
    </location>
</feature>
<dbReference type="Proteomes" id="UP001515480">
    <property type="component" value="Unassembled WGS sequence"/>
</dbReference>
<sequence>MPPPPPPPPPPLLHIHLWHEGVPRTAPPLRLLSDGLRHHPHAAPAPSAAAAHLTLWVVASPHPYVRRHLERPPPRLAHSPPLLLLDFSPLCSLHPHANASRHVFKLSPPCPPSASPPPPAPPLSPLAYGATHAAACRRCVAGGGARRHAIACAAGAALGAMLEAFGSETGVDNMLLPADLPRLEEELRAPRRTPPPAERITAPYMMEQAEVYFLSWPDGAYDTPALWEAAAAGALVFAPSRPFPPLASPPLVDGIHYVTFPPSASYASLKRLLLDHATAAPKRGARARAAVLSRHMSDDRLHSILHAARHLLPPHASQPFAAPRRAGRGAAGLCAPLPPPLPPPPPPPRAAAAAAGRGGGGLWGRGVGQMLWGRGMGQMLWGRGKGGRMQVTWRTAPRREAKPQGSWLCGAHPAQVLLRTRDESERLLLLRNLSASCPPDDADAAAPPPVHKRWACDKLPDSPPSPPFPARHVRASLAVGLLVPPRQQHTAAFTASLTWLASFRHSSLFPFAPPLPTAALRALSSLHAAFPRCAWFTLARPDTYLEPDATRAMLSSLDASQPLWIASSAAEEKEGAAQAYHYAAEGSVWFLSRPAAASYAAALPAFERSAASAFSSADRAIGALLSRLGIAPAPLPFPFAALTWAAVDDEQSLRWAKGAPCALADLPRFAFFYHVPPRAMLALHSRAAHASLDASTSASSLSAWRLSLAARDASAQRLAARHLSLLCPSSPPPPPSPPLAAPSDRSLLEAHLSRLAAAQLLVGTHAAARNAAPLADLPPLTLWGARLASCEQLAVAVRLALDLQPRAAEW</sequence>
<dbReference type="GO" id="GO:0005884">
    <property type="term" value="C:actin filament"/>
    <property type="evidence" value="ECO:0007669"/>
    <property type="project" value="TreeGrafter"/>
</dbReference>
<comment type="caution">
    <text evidence="2">The sequence shown here is derived from an EMBL/GenBank/DDBJ whole genome shotgun (WGS) entry which is preliminary data.</text>
</comment>
<keyword evidence="3" id="KW-1185">Reference proteome</keyword>
<dbReference type="AlphaFoldDB" id="A0AB34JI35"/>
<reference evidence="2 3" key="1">
    <citation type="journal article" date="2024" name="Science">
        <title>Giant polyketide synthase enzymes in the biosynthesis of giant marine polyether toxins.</title>
        <authorList>
            <person name="Fallon T.R."/>
            <person name="Shende V.V."/>
            <person name="Wierzbicki I.H."/>
            <person name="Pendleton A.L."/>
            <person name="Watervoot N.F."/>
            <person name="Auber R.P."/>
            <person name="Gonzalez D.J."/>
            <person name="Wisecaver J.H."/>
            <person name="Moore B.S."/>
        </authorList>
    </citation>
    <scope>NUCLEOTIDE SEQUENCE [LARGE SCALE GENOMIC DNA]</scope>
    <source>
        <strain evidence="2 3">12B1</strain>
    </source>
</reference>
<evidence type="ECO:0000313" key="3">
    <source>
        <dbReference type="Proteomes" id="UP001515480"/>
    </source>
</evidence>
<proteinExistence type="predicted"/>
<name>A0AB34JI35_PRYPA</name>
<dbReference type="GO" id="GO:0030041">
    <property type="term" value="P:actin filament polymerization"/>
    <property type="evidence" value="ECO:0007669"/>
    <property type="project" value="TreeGrafter"/>
</dbReference>
<organism evidence="2 3">
    <name type="scientific">Prymnesium parvum</name>
    <name type="common">Toxic golden alga</name>
    <dbReference type="NCBI Taxonomy" id="97485"/>
    <lineage>
        <taxon>Eukaryota</taxon>
        <taxon>Haptista</taxon>
        <taxon>Haptophyta</taxon>
        <taxon>Prymnesiophyceae</taxon>
        <taxon>Prymnesiales</taxon>
        <taxon>Prymnesiaceae</taxon>
        <taxon>Prymnesium</taxon>
    </lineage>
</organism>
<protein>
    <submittedName>
        <fullName evidence="2">Uncharacterized protein</fullName>
    </submittedName>
</protein>
<evidence type="ECO:0000256" key="1">
    <source>
        <dbReference type="SAM" id="MobiDB-lite"/>
    </source>
</evidence>